<keyword evidence="6" id="KW-0418">Kinase</keyword>
<feature type="coiled-coil region" evidence="11">
    <location>
        <begin position="520"/>
        <end position="580"/>
    </location>
</feature>
<evidence type="ECO:0000256" key="3">
    <source>
        <dbReference type="ARBA" id="ARBA00022527"/>
    </source>
</evidence>
<feature type="coiled-coil region" evidence="11">
    <location>
        <begin position="809"/>
        <end position="917"/>
    </location>
</feature>
<evidence type="ECO:0000256" key="9">
    <source>
        <dbReference type="ARBA" id="ARBA00048679"/>
    </source>
</evidence>
<feature type="compositionally biased region" description="Polar residues" evidence="12">
    <location>
        <begin position="1227"/>
        <end position="1257"/>
    </location>
</feature>
<feature type="compositionally biased region" description="Acidic residues" evidence="12">
    <location>
        <begin position="351"/>
        <end position="360"/>
    </location>
</feature>
<dbReference type="Pfam" id="PF00069">
    <property type="entry name" value="Pkinase"/>
    <property type="match status" value="1"/>
</dbReference>
<feature type="compositionally biased region" description="Polar residues" evidence="12">
    <location>
        <begin position="1066"/>
        <end position="1084"/>
    </location>
</feature>
<evidence type="ECO:0000256" key="11">
    <source>
        <dbReference type="SAM" id="Coils"/>
    </source>
</evidence>
<keyword evidence="4" id="KW-0808">Transferase</keyword>
<comment type="similarity">
    <text evidence="1">Belongs to the protein kinase superfamily. STE Ser/Thr protein kinase family. STE20 subfamily.</text>
</comment>
<keyword evidence="11" id="KW-0175">Coiled coil</keyword>
<feature type="compositionally biased region" description="Polar residues" evidence="12">
    <location>
        <begin position="364"/>
        <end position="375"/>
    </location>
</feature>
<dbReference type="InterPro" id="IPR011009">
    <property type="entry name" value="Kinase-like_dom_sf"/>
</dbReference>
<dbReference type="EC" id="2.7.11.1" evidence="2"/>
<feature type="region of interest" description="Disordered" evidence="12">
    <location>
        <begin position="1130"/>
        <end position="1282"/>
    </location>
</feature>
<feature type="region of interest" description="Disordered" evidence="12">
    <location>
        <begin position="958"/>
        <end position="1109"/>
    </location>
</feature>
<evidence type="ECO:0000256" key="4">
    <source>
        <dbReference type="ARBA" id="ARBA00022679"/>
    </source>
</evidence>
<dbReference type="SUPFAM" id="SSF56112">
    <property type="entry name" value="Protein kinase-like (PK-like)"/>
    <property type="match status" value="1"/>
</dbReference>
<feature type="compositionally biased region" description="Low complexity" evidence="12">
    <location>
        <begin position="376"/>
        <end position="395"/>
    </location>
</feature>
<evidence type="ECO:0000256" key="1">
    <source>
        <dbReference type="ARBA" id="ARBA00008874"/>
    </source>
</evidence>
<feature type="compositionally biased region" description="Low complexity" evidence="12">
    <location>
        <begin position="1195"/>
        <end position="1223"/>
    </location>
</feature>
<dbReference type="SMART" id="SM00220">
    <property type="entry name" value="S_TKc"/>
    <property type="match status" value="1"/>
</dbReference>
<comment type="catalytic activity">
    <reaction evidence="9">
        <text>L-seryl-[protein] + ATP = O-phospho-L-seryl-[protein] + ADP + H(+)</text>
        <dbReference type="Rhea" id="RHEA:17989"/>
        <dbReference type="Rhea" id="RHEA-COMP:9863"/>
        <dbReference type="Rhea" id="RHEA-COMP:11604"/>
        <dbReference type="ChEBI" id="CHEBI:15378"/>
        <dbReference type="ChEBI" id="CHEBI:29999"/>
        <dbReference type="ChEBI" id="CHEBI:30616"/>
        <dbReference type="ChEBI" id="CHEBI:83421"/>
        <dbReference type="ChEBI" id="CHEBI:456216"/>
        <dbReference type="EC" id="2.7.11.1"/>
    </reaction>
</comment>
<comment type="catalytic activity">
    <reaction evidence="8">
        <text>L-threonyl-[protein] + ATP = O-phospho-L-threonyl-[protein] + ADP + H(+)</text>
        <dbReference type="Rhea" id="RHEA:46608"/>
        <dbReference type="Rhea" id="RHEA-COMP:11060"/>
        <dbReference type="Rhea" id="RHEA-COMP:11605"/>
        <dbReference type="ChEBI" id="CHEBI:15378"/>
        <dbReference type="ChEBI" id="CHEBI:30013"/>
        <dbReference type="ChEBI" id="CHEBI:30616"/>
        <dbReference type="ChEBI" id="CHEBI:61977"/>
        <dbReference type="ChEBI" id="CHEBI:456216"/>
        <dbReference type="EC" id="2.7.11.1"/>
    </reaction>
</comment>
<comment type="caution">
    <text evidence="14">The sequence shown here is derived from an EMBL/GenBank/DDBJ whole genome shotgun (WGS) entry which is preliminary data.</text>
</comment>
<protein>
    <recommendedName>
        <fullName evidence="2">non-specific serine/threonine protein kinase</fullName>
        <ecNumber evidence="2">2.7.11.1</ecNumber>
    </recommendedName>
</protein>
<proteinExistence type="inferred from homology"/>
<reference evidence="14 15" key="1">
    <citation type="submission" date="2024-02" db="EMBL/GenBank/DDBJ databases">
        <authorList>
            <person name="Daric V."/>
            <person name="Darras S."/>
        </authorList>
    </citation>
    <scope>NUCLEOTIDE SEQUENCE [LARGE SCALE GENOMIC DNA]</scope>
</reference>
<keyword evidence="3" id="KW-0723">Serine/threonine-protein kinase</keyword>
<dbReference type="EMBL" id="CAWYQH010000174">
    <property type="protein sequence ID" value="CAK8698018.1"/>
    <property type="molecule type" value="Genomic_DNA"/>
</dbReference>
<organism evidence="14 15">
    <name type="scientific">Clavelina lepadiformis</name>
    <name type="common">Light-bulb sea squirt</name>
    <name type="synonym">Ascidia lepadiformis</name>
    <dbReference type="NCBI Taxonomy" id="159417"/>
    <lineage>
        <taxon>Eukaryota</taxon>
        <taxon>Metazoa</taxon>
        <taxon>Chordata</taxon>
        <taxon>Tunicata</taxon>
        <taxon>Ascidiacea</taxon>
        <taxon>Aplousobranchia</taxon>
        <taxon>Clavelinidae</taxon>
        <taxon>Clavelina</taxon>
    </lineage>
</organism>
<feature type="compositionally biased region" description="Low complexity" evidence="12">
    <location>
        <begin position="969"/>
        <end position="989"/>
    </location>
</feature>
<evidence type="ECO:0000313" key="14">
    <source>
        <dbReference type="EMBL" id="CAK8698018.1"/>
    </source>
</evidence>
<dbReference type="InterPro" id="IPR051234">
    <property type="entry name" value="TAO_STE20_kinase"/>
</dbReference>
<evidence type="ECO:0000259" key="13">
    <source>
        <dbReference type="PROSITE" id="PS50011"/>
    </source>
</evidence>
<feature type="compositionally biased region" description="Low complexity" evidence="12">
    <location>
        <begin position="1094"/>
        <end position="1105"/>
    </location>
</feature>
<evidence type="ECO:0000256" key="2">
    <source>
        <dbReference type="ARBA" id="ARBA00012513"/>
    </source>
</evidence>
<feature type="compositionally biased region" description="Polar residues" evidence="12">
    <location>
        <begin position="441"/>
        <end position="471"/>
    </location>
</feature>
<evidence type="ECO:0000313" key="15">
    <source>
        <dbReference type="Proteomes" id="UP001642483"/>
    </source>
</evidence>
<evidence type="ECO:0000256" key="6">
    <source>
        <dbReference type="ARBA" id="ARBA00022777"/>
    </source>
</evidence>
<evidence type="ECO:0000256" key="7">
    <source>
        <dbReference type="ARBA" id="ARBA00022840"/>
    </source>
</evidence>
<feature type="compositionally biased region" description="Polar residues" evidence="12">
    <location>
        <begin position="990"/>
        <end position="1006"/>
    </location>
</feature>
<dbReference type="Gene3D" id="3.30.200.20">
    <property type="entry name" value="Phosphorylase Kinase, domain 1"/>
    <property type="match status" value="1"/>
</dbReference>
<gene>
    <name evidence="14" type="ORF">CVLEPA_LOCUS31488</name>
</gene>
<dbReference type="InterPro" id="IPR000719">
    <property type="entry name" value="Prot_kinase_dom"/>
</dbReference>
<dbReference type="PROSITE" id="PS50011">
    <property type="entry name" value="PROTEIN_KINASE_DOM"/>
    <property type="match status" value="1"/>
</dbReference>
<evidence type="ECO:0000256" key="10">
    <source>
        <dbReference type="PROSITE-ProRule" id="PRU10141"/>
    </source>
</evidence>
<dbReference type="Gene3D" id="1.10.510.10">
    <property type="entry name" value="Transferase(Phosphotransferase) domain 1"/>
    <property type="match status" value="1"/>
</dbReference>
<feature type="binding site" evidence="10">
    <location>
        <position position="62"/>
    </location>
    <ligand>
        <name>ATP</name>
        <dbReference type="ChEBI" id="CHEBI:30616"/>
    </ligand>
</feature>
<evidence type="ECO:0000256" key="5">
    <source>
        <dbReference type="ARBA" id="ARBA00022741"/>
    </source>
</evidence>
<feature type="compositionally biased region" description="Polar residues" evidence="12">
    <location>
        <begin position="1030"/>
        <end position="1043"/>
    </location>
</feature>
<evidence type="ECO:0000256" key="12">
    <source>
        <dbReference type="SAM" id="MobiDB-lite"/>
    </source>
</evidence>
<dbReference type="PANTHER" id="PTHR47167">
    <property type="entry name" value="SERINE/THREONINE-PROTEIN KINASE TAO1-LIKE PROTEIN"/>
    <property type="match status" value="1"/>
</dbReference>
<feature type="domain" description="Protein kinase" evidence="13">
    <location>
        <begin position="32"/>
        <end position="294"/>
    </location>
</feature>
<sequence length="1282" mass="145544">MPADKSTSQKAGSLKDPDTAKLFFTEDPDKLFDDLREIGHGSFGAVYYARNVKNNESVAVKKMSYSGKQSSEKWQDIVKEVKFLTQIKHPNIVEYKGCFLKEHTAWLAMEYCIGSASDLVEVHKIPLEEGEISGIIHEAMEGLHYLHCHNKIHRDIKAGNILLTDQGLVKLADFGSASIASPANSFVGTPYWMAPEVILAMDEGQYDGKADIWSMGITSVELAERKPPLFNMNAMSALYHIAQNDPPILNDPEIEEGTARRSWSQDFRDFVACLLQKVPDDRPTSTEVLQHPFMTKPRSPTVVLELIERTKNAVRDLDNLQYRKMKKILIAENRQRNSNRQACAANTDAGQMEEDGESLDDSSRTNSIGSIQSTPSIVSMASSSKSNSICSLNDSRMSDASSINSQEGASSGVSDVGVTMTAPQQPQQSSHTPSSASTSQYQTNRTASPSSNNMLKPERTPSSQSVTSLHQHQPAAVGASSKPGAKNKSQKDRFATIRSAHVIHRQLEDHHEDNRHREQLLGYKRMRQQHQKQLINYEQKLKNEMDEYSFKLIKELENLRNQFNQELERLIKRHHQELDKDAKVSQNDDRKFQKHLTQQQDHEIKDFLNQQKKDFKSRKEQFKEDSNSFKGNKEMKSDWLNKQISSFTSIQGRAEEELRERHQQNFELECRKHRRRALLARHNLEQDLLREELNMKQRHKEKEHETLLYQHDSTQALEYKQLHAIQEQRMDHLKSQHQTELSNQTEYSQRRENELKRKHMAAVRQQPKSLKSKENQIKKQFHETVKVQEKQYKAWRNHVTESVPRKEQKEVLKRMKDEQMRKLALLAEQYEKSIQDLNQKQTGKLSDAQEKERTQLKLQLQQEQDMLAAYQSKVKKVTESQHERELKDLEQKVSLRRAMLEQRMEEETVRLENERSERIRRLLEQQGREIELFDAESLRMGFSTVVITNYGDQVFVDPHVRAPNDGNRMSHPPHMHPSASSSALPSSSHTTQQQNIPRSSSGSNIRPLSAAPQLYSDPGQSVPYTHRSARANSDLVNRSSSPAQFVHHRQASAGNSRMVQQKHGRSSTASNLNRNNSARVSPNLQRHMVNPNDSYSSQGSSGRNSPMMGQRYVGSVALDERDGPMLQKVTSNWSGVERSAPQSRLHSTDDRSSPALGAVCHYGSMSSLTTPTVPPHAHHQRGRSGRSLDGADPTSISPSSSYSMLNVPVSGNSRSSPSSVRRVQTFVDKSSVSQNGRNSPRMGTSAVLGQSSSSNRYRQGAPTQQPPQQGRMPGTSFSSSYH</sequence>
<feature type="region of interest" description="Disordered" evidence="12">
    <location>
        <begin position="338"/>
        <end position="492"/>
    </location>
</feature>
<keyword evidence="5 10" id="KW-0547">Nucleotide-binding</keyword>
<feature type="compositionally biased region" description="Polar residues" evidence="12">
    <location>
        <begin position="398"/>
        <end position="413"/>
    </location>
</feature>
<dbReference type="Proteomes" id="UP001642483">
    <property type="component" value="Unassembled WGS sequence"/>
</dbReference>
<name>A0ABP0H1Y7_CLALP</name>
<feature type="compositionally biased region" description="Low complexity" evidence="12">
    <location>
        <begin position="421"/>
        <end position="440"/>
    </location>
</feature>
<dbReference type="InterPro" id="IPR017441">
    <property type="entry name" value="Protein_kinase_ATP_BS"/>
</dbReference>
<feature type="compositionally biased region" description="Polar residues" evidence="12">
    <location>
        <begin position="1130"/>
        <end position="1145"/>
    </location>
</feature>
<dbReference type="PROSITE" id="PS00107">
    <property type="entry name" value="PROTEIN_KINASE_ATP"/>
    <property type="match status" value="1"/>
</dbReference>
<accession>A0ABP0H1Y7</accession>
<dbReference type="PANTHER" id="PTHR47167:SF4">
    <property type="entry name" value="SERINE_THREONINE-PROTEIN KINASE TAO"/>
    <property type="match status" value="1"/>
</dbReference>
<evidence type="ECO:0000256" key="8">
    <source>
        <dbReference type="ARBA" id="ARBA00047899"/>
    </source>
</evidence>
<keyword evidence="15" id="KW-1185">Reference proteome</keyword>
<keyword evidence="7 10" id="KW-0067">ATP-binding</keyword>